<evidence type="ECO:0000313" key="3">
    <source>
        <dbReference type="Proteomes" id="UP000031036"/>
    </source>
</evidence>
<reference evidence="2 3" key="1">
    <citation type="submission" date="2014-11" db="EMBL/GenBank/DDBJ databases">
        <title>Genetic blueprint of the zoonotic pathogen Toxocara canis.</title>
        <authorList>
            <person name="Zhu X.-Q."/>
            <person name="Korhonen P.K."/>
            <person name="Cai H."/>
            <person name="Young N.D."/>
            <person name="Nejsum P."/>
            <person name="von Samson-Himmelstjerna G."/>
            <person name="Boag P.R."/>
            <person name="Tan P."/>
            <person name="Li Q."/>
            <person name="Min J."/>
            <person name="Yang Y."/>
            <person name="Wang X."/>
            <person name="Fang X."/>
            <person name="Hall R.S."/>
            <person name="Hofmann A."/>
            <person name="Sternberg P.W."/>
            <person name="Jex A.R."/>
            <person name="Gasser R.B."/>
        </authorList>
    </citation>
    <scope>NUCLEOTIDE SEQUENCE [LARGE SCALE GENOMIC DNA]</scope>
    <source>
        <strain evidence="2">PN_DK_2014</strain>
    </source>
</reference>
<sequence>MGFLLRAYASLIEHSFQLTDRSTRISVEDSEADFQNSNTELIPATVPWPLLVSRLRRLLRSMPHRRHAVMPYFRFLMLVYVVFLHIAFFQCYFF</sequence>
<name>A0A0B2V443_TOXCA</name>
<dbReference type="AlphaFoldDB" id="A0A0B2V443"/>
<keyword evidence="3" id="KW-1185">Reference proteome</keyword>
<proteinExistence type="predicted"/>
<keyword evidence="1" id="KW-1133">Transmembrane helix</keyword>
<keyword evidence="1" id="KW-0472">Membrane</keyword>
<evidence type="ECO:0000256" key="1">
    <source>
        <dbReference type="SAM" id="Phobius"/>
    </source>
</evidence>
<accession>A0A0B2V443</accession>
<gene>
    <name evidence="2" type="ORF">Tcan_06691</name>
</gene>
<dbReference type="Proteomes" id="UP000031036">
    <property type="component" value="Unassembled WGS sequence"/>
</dbReference>
<organism evidence="2 3">
    <name type="scientific">Toxocara canis</name>
    <name type="common">Canine roundworm</name>
    <dbReference type="NCBI Taxonomy" id="6265"/>
    <lineage>
        <taxon>Eukaryota</taxon>
        <taxon>Metazoa</taxon>
        <taxon>Ecdysozoa</taxon>
        <taxon>Nematoda</taxon>
        <taxon>Chromadorea</taxon>
        <taxon>Rhabditida</taxon>
        <taxon>Spirurina</taxon>
        <taxon>Ascaridomorpha</taxon>
        <taxon>Ascaridoidea</taxon>
        <taxon>Toxocaridae</taxon>
        <taxon>Toxocara</taxon>
    </lineage>
</organism>
<evidence type="ECO:0000313" key="2">
    <source>
        <dbReference type="EMBL" id="KHN78216.1"/>
    </source>
</evidence>
<protein>
    <submittedName>
        <fullName evidence="2">Uncharacterized protein</fullName>
    </submittedName>
</protein>
<comment type="caution">
    <text evidence="2">The sequence shown here is derived from an EMBL/GenBank/DDBJ whole genome shotgun (WGS) entry which is preliminary data.</text>
</comment>
<keyword evidence="1" id="KW-0812">Transmembrane</keyword>
<dbReference type="EMBL" id="JPKZ01002146">
    <property type="protein sequence ID" value="KHN78216.1"/>
    <property type="molecule type" value="Genomic_DNA"/>
</dbReference>
<feature type="transmembrane region" description="Helical" evidence="1">
    <location>
        <begin position="72"/>
        <end position="93"/>
    </location>
</feature>